<evidence type="ECO:0000259" key="2">
    <source>
        <dbReference type="PROSITE" id="PS51782"/>
    </source>
</evidence>
<proteinExistence type="predicted"/>
<evidence type="ECO:0000313" key="3">
    <source>
        <dbReference type="EMBL" id="QTX05012.1"/>
    </source>
</evidence>
<reference evidence="3" key="1">
    <citation type="submission" date="2021-03" db="EMBL/GenBank/DDBJ databases">
        <title>Agromyces archimandritus sp. nov., isolated from the cockroach Archimandrita tessellata.</title>
        <authorList>
            <person name="Guzman J."/>
            <person name="Ortuzar M."/>
            <person name="Poehlein A."/>
            <person name="Daniel R."/>
            <person name="Trujillo M."/>
            <person name="Vilcinskas A."/>
        </authorList>
    </citation>
    <scope>NUCLEOTIDE SEQUENCE</scope>
    <source>
        <strain evidence="3">G127AT</strain>
    </source>
</reference>
<organism evidence="3 4">
    <name type="scientific">Agromyces archimandritae</name>
    <dbReference type="NCBI Taxonomy" id="2781962"/>
    <lineage>
        <taxon>Bacteria</taxon>
        <taxon>Bacillati</taxon>
        <taxon>Actinomycetota</taxon>
        <taxon>Actinomycetes</taxon>
        <taxon>Micrococcales</taxon>
        <taxon>Microbacteriaceae</taxon>
        <taxon>Agromyces</taxon>
    </lineage>
</organism>
<name>A0A975FNP3_9MICO</name>
<dbReference type="AlphaFoldDB" id="A0A975FNP3"/>
<dbReference type="RefSeq" id="WP_210899207.1">
    <property type="nucleotide sequence ID" value="NZ_CP071696.1"/>
</dbReference>
<accession>A0A975FNP3</accession>
<feature type="domain" description="LysM" evidence="2">
    <location>
        <begin position="70"/>
        <end position="119"/>
    </location>
</feature>
<dbReference type="CDD" id="cd00118">
    <property type="entry name" value="LysM"/>
    <property type="match status" value="1"/>
</dbReference>
<dbReference type="Gene3D" id="3.10.350.10">
    <property type="entry name" value="LysM domain"/>
    <property type="match status" value="1"/>
</dbReference>
<gene>
    <name evidence="3" type="ORF">G127AT_01850</name>
</gene>
<dbReference type="PROSITE" id="PS51782">
    <property type="entry name" value="LYSM"/>
    <property type="match status" value="1"/>
</dbReference>
<dbReference type="SUPFAM" id="SSF54106">
    <property type="entry name" value="LysM domain"/>
    <property type="match status" value="1"/>
</dbReference>
<protein>
    <submittedName>
        <fullName evidence="3">LysM peptidoglycan-binding domain-containing protein</fullName>
    </submittedName>
</protein>
<keyword evidence="4" id="KW-1185">Reference proteome</keyword>
<dbReference type="Proteomes" id="UP000671914">
    <property type="component" value="Chromosome"/>
</dbReference>
<evidence type="ECO:0000313" key="4">
    <source>
        <dbReference type="Proteomes" id="UP000671914"/>
    </source>
</evidence>
<dbReference type="InterPro" id="IPR036779">
    <property type="entry name" value="LysM_dom_sf"/>
</dbReference>
<feature type="region of interest" description="Disordered" evidence="1">
    <location>
        <begin position="1"/>
        <end position="23"/>
    </location>
</feature>
<dbReference type="InterPro" id="IPR018392">
    <property type="entry name" value="LysM"/>
</dbReference>
<sequence length="123" mass="12825">MSTMAFPATASARMPRRPDPAPRTRLRLTRRGRAVFTGLAAAPLAALAFVWMIASGGAIAEVPGGAPEVRYVTVEPGASLWAIAETAAPDADPRVVVDEIVRLNGLDDVVLQAGQLLALPLGL</sequence>
<dbReference type="Pfam" id="PF01476">
    <property type="entry name" value="LysM"/>
    <property type="match status" value="1"/>
</dbReference>
<dbReference type="EMBL" id="CP071696">
    <property type="protein sequence ID" value="QTX05012.1"/>
    <property type="molecule type" value="Genomic_DNA"/>
</dbReference>
<evidence type="ECO:0000256" key="1">
    <source>
        <dbReference type="SAM" id="MobiDB-lite"/>
    </source>
</evidence>
<dbReference type="KEGG" id="aarc:G127AT_01850"/>